<feature type="non-terminal residue" evidence="5">
    <location>
        <position position="1"/>
    </location>
</feature>
<feature type="domain" description="Vps16 C-terminal" evidence="3">
    <location>
        <begin position="849"/>
        <end position="975"/>
    </location>
</feature>
<dbReference type="AlphaFoldDB" id="A0A5J4NKE9"/>
<feature type="domain" description="Vps16 N-terminal" evidence="4">
    <location>
        <begin position="71"/>
        <end position="194"/>
    </location>
</feature>
<evidence type="ECO:0000256" key="1">
    <source>
        <dbReference type="ARBA" id="ARBA00009250"/>
    </source>
</evidence>
<dbReference type="PIRSF" id="PIRSF007949">
    <property type="entry name" value="VPS16"/>
    <property type="match status" value="1"/>
</dbReference>
<gene>
    <name evidence="5" type="ORF">DEA37_0008660</name>
</gene>
<dbReference type="Pfam" id="PF04840">
    <property type="entry name" value="Vps16_C"/>
    <property type="match status" value="2"/>
</dbReference>
<organism evidence="5 6">
    <name type="scientific">Paragonimus westermani</name>
    <dbReference type="NCBI Taxonomy" id="34504"/>
    <lineage>
        <taxon>Eukaryota</taxon>
        <taxon>Metazoa</taxon>
        <taxon>Spiralia</taxon>
        <taxon>Lophotrochozoa</taxon>
        <taxon>Platyhelminthes</taxon>
        <taxon>Trematoda</taxon>
        <taxon>Digenea</taxon>
        <taxon>Plagiorchiida</taxon>
        <taxon>Troglotremata</taxon>
        <taxon>Troglotrematidae</taxon>
        <taxon>Paragonimus</taxon>
    </lineage>
</organism>
<evidence type="ECO:0000259" key="4">
    <source>
        <dbReference type="Pfam" id="PF04841"/>
    </source>
</evidence>
<evidence type="ECO:0000259" key="3">
    <source>
        <dbReference type="Pfam" id="PF04840"/>
    </source>
</evidence>
<evidence type="ECO:0000313" key="5">
    <source>
        <dbReference type="EMBL" id="KAA3675829.1"/>
    </source>
</evidence>
<evidence type="ECO:0000256" key="2">
    <source>
        <dbReference type="ARBA" id="ARBA00017947"/>
    </source>
</evidence>
<dbReference type="GO" id="GO:0042144">
    <property type="term" value="P:vacuole fusion, non-autophagic"/>
    <property type="evidence" value="ECO:0007669"/>
    <property type="project" value="TreeGrafter"/>
</dbReference>
<dbReference type="GO" id="GO:0016197">
    <property type="term" value="P:endosomal transport"/>
    <property type="evidence" value="ECO:0007669"/>
    <property type="project" value="TreeGrafter"/>
</dbReference>
<comment type="caution">
    <text evidence="5">The sequence shown here is derived from an EMBL/GenBank/DDBJ whole genome shotgun (WGS) entry which is preliminary data.</text>
</comment>
<dbReference type="GO" id="GO:0005765">
    <property type="term" value="C:lysosomal membrane"/>
    <property type="evidence" value="ECO:0007669"/>
    <property type="project" value="TreeGrafter"/>
</dbReference>
<keyword evidence="6" id="KW-1185">Reference proteome</keyword>
<dbReference type="InterPro" id="IPR006925">
    <property type="entry name" value="Vps16_C"/>
</dbReference>
<sequence length="994" mass="110458">VKVILSFDISVVTSTDTSIFSICRGVQVSHFHISSLLLVEVPATWVCCFCSLSPSFLRSCPAMLLGSQPGSKPVLQIYTASGKLVSQQLWKDAPPLTVGWSLSEDLLVVQKSGFVSVLDLNGNYVRRFSMGPDAEERNILDARFFSMNAQTGVAILTGGNHILLTSSIETPRIRRLAGLSGPAQPFGLWEVITTPLDTGAVRAGTTGDAFRSPWVLIARKKTVFRADFSTTECVELPALNQLDYSQIQLLAVSSNMKFVGLYLDCGILLVTNLRMSEVHSQLDLAHHVSVMFPTCPESDHAGSELDPNTVAQLNHPKQMLWVTSSAVVLHWTHLIALVGSQADVHESFCPEDMWMTQEVDSVRIFTPTAHKLLQRVPPALEALGRIGASSPATWLLSASASLRAGSGRTNDYLLLIRTARQMIEAISHCLEAASHSVLDAECQQALLEAARMGRIFLSAMFTDPKDRPTDGELKTLGEHAARVCRCLRLLNSLAAPWIGLALTWLQFQKLGFNRLLERLLVRKQYPMALELVRYMPESDFCLQTDSPKHQSHTTGFTRVLAHWACHSSVAGSEDSSMIAERLARIVDRIRRPHDNSHQETPSVDNPVKRVSSSGSVSINFAEVASQALVAKREKVAEQLLEYEMRARQQVPLLIKLGRYSRALVRAVESGNPELIAEVVAALQDQAKLPPADLALVLRKHPIAMAIYHETWEGSTLMAVSRSGSRPDNATMTPETHGAVVNFGHEHDRAAEAKKSVLLAYKETNLQLRINGLQRAEEIYKQLKNDFMAQECNAAVRLLRFQSKLEKQEVQAPVFDSPQAVDTNSATLNASPLIVPVIRPSSVQDKLWIGQSLNTTLARLLAVPQDERLADQLRREFRVSEKRYAHLRLIGLAVQNDCWVEVEKMTKAKRPPVSIETLIKICIDGNHFEEAQKLIPRLPAERRVRFWLLCGQLEEAIHAAVREKSDTDLCFILERAGKGNRILQERISALRRQIR</sequence>
<dbReference type="InterPro" id="IPR006926">
    <property type="entry name" value="Vps16_N"/>
</dbReference>
<feature type="domain" description="Vps16 N-terminal" evidence="4">
    <location>
        <begin position="313"/>
        <end position="460"/>
    </location>
</feature>
<comment type="similarity">
    <text evidence="1">Belongs to the VPS16 family.</text>
</comment>
<dbReference type="PANTHER" id="PTHR12811">
    <property type="entry name" value="VACUOLAR PROTEIN SORTING VPS16"/>
    <property type="match status" value="1"/>
</dbReference>
<dbReference type="GO" id="GO:0006886">
    <property type="term" value="P:intracellular protein transport"/>
    <property type="evidence" value="ECO:0007669"/>
    <property type="project" value="InterPro"/>
</dbReference>
<dbReference type="GO" id="GO:0003779">
    <property type="term" value="F:actin binding"/>
    <property type="evidence" value="ECO:0007669"/>
    <property type="project" value="TreeGrafter"/>
</dbReference>
<name>A0A5J4NKE9_9TREM</name>
<dbReference type="GO" id="GO:0030897">
    <property type="term" value="C:HOPS complex"/>
    <property type="evidence" value="ECO:0007669"/>
    <property type="project" value="TreeGrafter"/>
</dbReference>
<reference evidence="5 6" key="1">
    <citation type="journal article" date="2019" name="Gigascience">
        <title>Whole-genome sequence of the oriental lung fluke Paragonimus westermani.</title>
        <authorList>
            <person name="Oey H."/>
            <person name="Zakrzewski M."/>
            <person name="Narain K."/>
            <person name="Devi K.R."/>
            <person name="Agatsuma T."/>
            <person name="Nawaratna S."/>
            <person name="Gobert G.N."/>
            <person name="Jones M.K."/>
            <person name="Ragan M.A."/>
            <person name="McManus D.P."/>
            <person name="Krause L."/>
        </authorList>
    </citation>
    <scope>NUCLEOTIDE SEQUENCE [LARGE SCALE GENOMIC DNA]</scope>
    <source>
        <strain evidence="5 6">IND2009</strain>
    </source>
</reference>
<dbReference type="InterPro" id="IPR038132">
    <property type="entry name" value="Vps16_C_sf"/>
</dbReference>
<dbReference type="PANTHER" id="PTHR12811:SF0">
    <property type="entry name" value="VACUOLAR PROTEIN SORTING-ASSOCIATED PROTEIN 16 HOMOLOG"/>
    <property type="match status" value="1"/>
</dbReference>
<accession>A0A5J4NKE9</accession>
<proteinExistence type="inferred from homology"/>
<dbReference type="Gene3D" id="1.10.150.780">
    <property type="entry name" value="Vps16, C-terminal region"/>
    <property type="match status" value="1"/>
</dbReference>
<dbReference type="Pfam" id="PF04841">
    <property type="entry name" value="Vps16_N"/>
    <property type="match status" value="2"/>
</dbReference>
<evidence type="ECO:0000313" key="6">
    <source>
        <dbReference type="Proteomes" id="UP000324629"/>
    </source>
</evidence>
<dbReference type="GO" id="GO:0005768">
    <property type="term" value="C:endosome"/>
    <property type="evidence" value="ECO:0007669"/>
    <property type="project" value="TreeGrafter"/>
</dbReference>
<dbReference type="Proteomes" id="UP000324629">
    <property type="component" value="Unassembled WGS sequence"/>
</dbReference>
<feature type="domain" description="Vps16 C-terminal" evidence="3">
    <location>
        <begin position="618"/>
        <end position="709"/>
    </location>
</feature>
<dbReference type="EMBL" id="QNGE01002291">
    <property type="protein sequence ID" value="KAA3675829.1"/>
    <property type="molecule type" value="Genomic_DNA"/>
</dbReference>
<protein>
    <recommendedName>
        <fullName evidence="2">Vacuolar protein sorting-associated protein 16 homolog</fullName>
    </recommendedName>
</protein>
<dbReference type="InterPro" id="IPR016534">
    <property type="entry name" value="VPS16"/>
</dbReference>